<name>A0A7S0GUY0_9EUKA</name>
<evidence type="ECO:0000256" key="4">
    <source>
        <dbReference type="ARBA" id="ARBA00023098"/>
    </source>
</evidence>
<dbReference type="SUPFAM" id="SSF56801">
    <property type="entry name" value="Acetyl-CoA synthetase-like"/>
    <property type="match status" value="1"/>
</dbReference>
<keyword evidence="4" id="KW-0443">Lipid metabolism</keyword>
<dbReference type="GO" id="GO:0016874">
    <property type="term" value="F:ligase activity"/>
    <property type="evidence" value="ECO:0007669"/>
    <property type="project" value="UniProtKB-KW"/>
</dbReference>
<keyword evidence="3" id="KW-0276">Fatty acid metabolism</keyword>
<feature type="domain" description="AMP-dependent synthetase/ligase" evidence="5">
    <location>
        <begin position="36"/>
        <end position="422"/>
    </location>
</feature>
<comment type="similarity">
    <text evidence="1">Belongs to the ATP-dependent AMP-binding enzyme family.</text>
</comment>
<evidence type="ECO:0008006" key="8">
    <source>
        <dbReference type="Google" id="ProtNLM"/>
    </source>
</evidence>
<dbReference type="Gene3D" id="3.30.300.30">
    <property type="match status" value="1"/>
</dbReference>
<accession>A0A7S0GUY0</accession>
<dbReference type="InterPro" id="IPR025110">
    <property type="entry name" value="AMP-bd_C"/>
</dbReference>
<dbReference type="InterPro" id="IPR000873">
    <property type="entry name" value="AMP-dep_synth/lig_dom"/>
</dbReference>
<dbReference type="FunFam" id="3.30.300.30:FF:000008">
    <property type="entry name" value="2,3-dihydroxybenzoate-AMP ligase"/>
    <property type="match status" value="1"/>
</dbReference>
<sequence>MRRAAMTGPSLSRQLCSAYPKNSANYAPLSPISFLERSETVFADTTAVIHGDTRRTYAELGQRTRKLASALRQHGVKRGDSVSVVLTNTPHMLEAHYGVPMSGAILNTINTRLDPASIAYILSHAESKMLLTDCEYAPVVKQAVSILEERGQQVPVIVDVADAEDPASHSGERLTNAGLEYEGLLNGGDSSFSFIWPEDEWESIALNYTSGTTGNPKGVLYHHRGAFLNATCNGMVWSLPQGFRYLWTLPMFHCNGWCFPWTVTAYGGTHVCLRKVSSKGVYDAFADHGVTHLCGAPIIMQMLLDAKEDEKRQFQQSVKMMTAAAPPPAVILKKMAEMGIEVLHVYGLTEVYGPATVCVKQDHWSAHSSEDQANLNSRQGVRYPMLEGLMVACPDSLKPTPADGRTIGEIMMKGNVVMKGYFKNPEETEKAFRGGWFRTGDLAVTHPDGYIKIMDRSKDIIISGGENISSQEVENVLFKHSRVSNAAVVAKPDSKWGEVPCAFIELQGHEDEDSEALKSDIYKHCRSHLSGFKCPKDIVFGPLPKTNVGKVQKFKLRERAQNM</sequence>
<dbReference type="CDD" id="cd12118">
    <property type="entry name" value="ttLC_FACS_AEE21_like"/>
    <property type="match status" value="1"/>
</dbReference>
<evidence type="ECO:0000313" key="7">
    <source>
        <dbReference type="EMBL" id="CAD8441973.1"/>
    </source>
</evidence>
<dbReference type="PANTHER" id="PTHR43859">
    <property type="entry name" value="ACYL-ACTIVATING ENZYME"/>
    <property type="match status" value="1"/>
</dbReference>
<dbReference type="Pfam" id="PF13193">
    <property type="entry name" value="AMP-binding_C"/>
    <property type="match status" value="1"/>
</dbReference>
<protein>
    <recommendedName>
        <fullName evidence="8">AMP-dependent synthetase/ligase domain-containing protein</fullName>
    </recommendedName>
</protein>
<dbReference type="Pfam" id="PF00501">
    <property type="entry name" value="AMP-binding"/>
    <property type="match status" value="1"/>
</dbReference>
<dbReference type="PROSITE" id="PS00455">
    <property type="entry name" value="AMP_BINDING"/>
    <property type="match status" value="1"/>
</dbReference>
<evidence type="ECO:0000256" key="2">
    <source>
        <dbReference type="ARBA" id="ARBA00022598"/>
    </source>
</evidence>
<keyword evidence="2" id="KW-0436">Ligase</keyword>
<proteinExistence type="inferred from homology"/>
<dbReference type="InterPro" id="IPR020845">
    <property type="entry name" value="AMP-binding_CS"/>
</dbReference>
<evidence type="ECO:0000256" key="1">
    <source>
        <dbReference type="ARBA" id="ARBA00006432"/>
    </source>
</evidence>
<gene>
    <name evidence="7" type="ORF">LAMO00422_LOCUS6533</name>
</gene>
<evidence type="ECO:0000256" key="3">
    <source>
        <dbReference type="ARBA" id="ARBA00022832"/>
    </source>
</evidence>
<dbReference type="GO" id="GO:0006631">
    <property type="term" value="P:fatty acid metabolic process"/>
    <property type="evidence" value="ECO:0007669"/>
    <property type="project" value="UniProtKB-KW"/>
</dbReference>
<evidence type="ECO:0000259" key="5">
    <source>
        <dbReference type="Pfam" id="PF00501"/>
    </source>
</evidence>
<organism evidence="7">
    <name type="scientific">Amorphochlora amoebiformis</name>
    <dbReference type="NCBI Taxonomy" id="1561963"/>
    <lineage>
        <taxon>Eukaryota</taxon>
        <taxon>Sar</taxon>
        <taxon>Rhizaria</taxon>
        <taxon>Cercozoa</taxon>
        <taxon>Chlorarachniophyceae</taxon>
        <taxon>Amorphochlora</taxon>
    </lineage>
</organism>
<dbReference type="InterPro" id="IPR042099">
    <property type="entry name" value="ANL_N_sf"/>
</dbReference>
<dbReference type="NCBIfam" id="NF006020">
    <property type="entry name" value="PRK08162.1"/>
    <property type="match status" value="1"/>
</dbReference>
<feature type="domain" description="AMP-binding enzyme C-terminal" evidence="6">
    <location>
        <begin position="472"/>
        <end position="550"/>
    </location>
</feature>
<dbReference type="EMBL" id="HBEM01009323">
    <property type="protein sequence ID" value="CAD8441973.1"/>
    <property type="molecule type" value="Transcribed_RNA"/>
</dbReference>
<dbReference type="InterPro" id="IPR045851">
    <property type="entry name" value="AMP-bd_C_sf"/>
</dbReference>
<reference evidence="7" key="1">
    <citation type="submission" date="2021-01" db="EMBL/GenBank/DDBJ databases">
        <authorList>
            <person name="Corre E."/>
            <person name="Pelletier E."/>
            <person name="Niang G."/>
            <person name="Scheremetjew M."/>
            <person name="Finn R."/>
            <person name="Kale V."/>
            <person name="Holt S."/>
            <person name="Cochrane G."/>
            <person name="Meng A."/>
            <person name="Brown T."/>
            <person name="Cohen L."/>
        </authorList>
    </citation>
    <scope>NUCLEOTIDE SEQUENCE</scope>
    <source>
        <strain evidence="7">CCMP2058</strain>
    </source>
</reference>
<dbReference type="PANTHER" id="PTHR43859:SF4">
    <property type="entry name" value="BUTANOATE--COA LIGASE AAE1-RELATED"/>
    <property type="match status" value="1"/>
</dbReference>
<dbReference type="Gene3D" id="3.40.50.12780">
    <property type="entry name" value="N-terminal domain of ligase-like"/>
    <property type="match status" value="1"/>
</dbReference>
<dbReference type="AlphaFoldDB" id="A0A7S0GUY0"/>
<evidence type="ECO:0000259" key="6">
    <source>
        <dbReference type="Pfam" id="PF13193"/>
    </source>
</evidence>